<dbReference type="Proteomes" id="UP000321933">
    <property type="component" value="Unassembled WGS sequence"/>
</dbReference>
<evidence type="ECO:0000313" key="3">
    <source>
        <dbReference type="Proteomes" id="UP000321933"/>
    </source>
</evidence>
<protein>
    <submittedName>
        <fullName evidence="2">Uncharacterized protein</fullName>
    </submittedName>
</protein>
<keyword evidence="1" id="KW-0732">Signal</keyword>
<evidence type="ECO:0000256" key="1">
    <source>
        <dbReference type="SAM" id="SignalP"/>
    </source>
</evidence>
<dbReference type="AlphaFoldDB" id="A0A5C8ZNV8"/>
<sequence>MLKQISYKWFAVFLLVPMFSFTAVCAAINVAFDPFGLYIRGDGLQPVLMGGRGLDRYQHSATVRNYAPESIVLGHSHAANFLPTDIEDKLGWSQVYSVTLDGGPLHEHSLVGRYALSNSVVKNVLWLVAPYNFLYEVDGFNPKMPFPEILYDDSRANDFNLAISLPFETLKFSGEKLQIQKSLYGEEGGDRHGYDFRDYSTSWFSKARKRFGDKKGVATKILRCRKDDCRAALLNLLEGSTSSVSTGEIADAKSRLPEVVSENWERNIRPLVSSNPSVNFELVIHPPFPYLLWLNVKKRSTEGYLRRLATIKYIVEQASTYENLTVYGFGLYSDASDLGKYKDATHYHIDVNRKMIDSIARKDGILTDSNIDAYLQQFDAAITSYSSGLFVDEIFPQAGDQVSKQRL</sequence>
<evidence type="ECO:0000313" key="2">
    <source>
        <dbReference type="EMBL" id="TXS89410.1"/>
    </source>
</evidence>
<name>A0A5C8ZNV8_9GAMM</name>
<keyword evidence="3" id="KW-1185">Reference proteome</keyword>
<accession>A0A5C8ZNV8</accession>
<proteinExistence type="predicted"/>
<feature type="signal peptide" evidence="1">
    <location>
        <begin position="1"/>
        <end position="26"/>
    </location>
</feature>
<dbReference type="OrthoDB" id="5363267at2"/>
<dbReference type="RefSeq" id="WP_148065771.1">
    <property type="nucleotide sequence ID" value="NZ_VRYZ01000009.1"/>
</dbReference>
<organism evidence="2 3">
    <name type="scientific">Parahaliea aestuarii</name>
    <dbReference type="NCBI Taxonomy" id="1852021"/>
    <lineage>
        <taxon>Bacteria</taxon>
        <taxon>Pseudomonadati</taxon>
        <taxon>Pseudomonadota</taxon>
        <taxon>Gammaproteobacteria</taxon>
        <taxon>Cellvibrionales</taxon>
        <taxon>Halieaceae</taxon>
        <taxon>Parahaliea</taxon>
    </lineage>
</organism>
<reference evidence="2 3" key="1">
    <citation type="submission" date="2019-08" db="EMBL/GenBank/DDBJ databases">
        <title>Parahaliea maris sp. nov., isolated from the surface seawater.</title>
        <authorList>
            <person name="Liu Y."/>
        </authorList>
    </citation>
    <scope>NUCLEOTIDE SEQUENCE [LARGE SCALE GENOMIC DNA]</scope>
    <source>
        <strain evidence="2 3">S2-26</strain>
    </source>
</reference>
<comment type="caution">
    <text evidence="2">The sequence shown here is derived from an EMBL/GenBank/DDBJ whole genome shotgun (WGS) entry which is preliminary data.</text>
</comment>
<gene>
    <name evidence="2" type="ORF">FVW59_18005</name>
</gene>
<feature type="chain" id="PRO_5023030374" evidence="1">
    <location>
        <begin position="27"/>
        <end position="407"/>
    </location>
</feature>
<dbReference type="EMBL" id="VRYZ01000009">
    <property type="protein sequence ID" value="TXS89410.1"/>
    <property type="molecule type" value="Genomic_DNA"/>
</dbReference>